<accession>A0AAV4VKT7</accession>
<proteinExistence type="predicted"/>
<dbReference type="AlphaFoldDB" id="A0AAV4VKT7"/>
<sequence>MNKTMKNFSVCLQNPCTSTACVITYNVPSRGESHRRTQSGALKKDFVKKQYSLLLRSQKCSSAERKVIKLFVWLRGMGVPMGDVIIMEVWEEQFVGCVCLGSTRMASGQTRV</sequence>
<dbReference type="PROSITE" id="PS51257">
    <property type="entry name" value="PROKAR_LIPOPROTEIN"/>
    <property type="match status" value="1"/>
</dbReference>
<keyword evidence="2" id="KW-1185">Reference proteome</keyword>
<gene>
    <name evidence="1" type="ORF">CEXT_394611</name>
</gene>
<dbReference type="Proteomes" id="UP001054945">
    <property type="component" value="Unassembled WGS sequence"/>
</dbReference>
<evidence type="ECO:0000313" key="1">
    <source>
        <dbReference type="EMBL" id="GIY70648.1"/>
    </source>
</evidence>
<organism evidence="1 2">
    <name type="scientific">Caerostris extrusa</name>
    <name type="common">Bark spider</name>
    <name type="synonym">Caerostris bankana</name>
    <dbReference type="NCBI Taxonomy" id="172846"/>
    <lineage>
        <taxon>Eukaryota</taxon>
        <taxon>Metazoa</taxon>
        <taxon>Ecdysozoa</taxon>
        <taxon>Arthropoda</taxon>
        <taxon>Chelicerata</taxon>
        <taxon>Arachnida</taxon>
        <taxon>Araneae</taxon>
        <taxon>Araneomorphae</taxon>
        <taxon>Entelegynae</taxon>
        <taxon>Araneoidea</taxon>
        <taxon>Araneidae</taxon>
        <taxon>Caerostris</taxon>
    </lineage>
</organism>
<dbReference type="EMBL" id="BPLR01014699">
    <property type="protein sequence ID" value="GIY70648.1"/>
    <property type="molecule type" value="Genomic_DNA"/>
</dbReference>
<name>A0AAV4VKT7_CAEEX</name>
<reference evidence="1 2" key="1">
    <citation type="submission" date="2021-06" db="EMBL/GenBank/DDBJ databases">
        <title>Caerostris extrusa draft genome.</title>
        <authorList>
            <person name="Kono N."/>
            <person name="Arakawa K."/>
        </authorList>
    </citation>
    <scope>NUCLEOTIDE SEQUENCE [LARGE SCALE GENOMIC DNA]</scope>
</reference>
<evidence type="ECO:0000313" key="2">
    <source>
        <dbReference type="Proteomes" id="UP001054945"/>
    </source>
</evidence>
<comment type="caution">
    <text evidence="1">The sequence shown here is derived from an EMBL/GenBank/DDBJ whole genome shotgun (WGS) entry which is preliminary data.</text>
</comment>
<protein>
    <submittedName>
        <fullName evidence="1">Uncharacterized protein</fullName>
    </submittedName>
</protein>